<evidence type="ECO:0000256" key="3">
    <source>
        <dbReference type="ARBA" id="ARBA00023242"/>
    </source>
</evidence>
<evidence type="ECO:0000256" key="2">
    <source>
        <dbReference type="ARBA" id="ARBA00008576"/>
    </source>
</evidence>
<dbReference type="EMBL" id="ML996100">
    <property type="protein sequence ID" value="KAF2740354.1"/>
    <property type="molecule type" value="Genomic_DNA"/>
</dbReference>
<sequence>MSAPKVGFKLSLAAKNKNASNKPLRAPQAKRPRLDLDDEEPEDFGKAVEITGFDTTQGGAVDLDGKKEKAPLVIPALPNRSWIGGARRKRDADQQSNGKTNDMEEHKASAVAFGLNIMKKEAGNAMEVDEKAEDEKPQDDGLTEEQRLERDAVKALLTGDNNGNKLVIPAKTEEEVFRENYDNAPDAPTLESYEAVPIEGFGAALLRGMGWKDGEEIGGGKIKQTEVKPRPPLLGVGAKASDAVGIELGEWGSKGKGKQKIATFTPVALRNRITGETITEEELKQRLQEQERADEEEKKERQRNKYVSSDDERQDKSRRRERREHSDRKHKSKYDDNYDYDSGSKRDRKRRDDDDYDSGSKRDRRRRDDDYYESSRRREHREDKYDDYKKDSSRDHRKDDRRERSRDSHKRHRSRSRDDYHRKDRRDKDRRARDRSRSPATDDSRKRKRDRDRDDDDQYYDKRKRRDRDKYDDRHDDRKMSNKGKLVFYRSATE</sequence>
<feature type="region of interest" description="Disordered" evidence="5">
    <location>
        <begin position="275"/>
        <end position="494"/>
    </location>
</feature>
<evidence type="ECO:0000256" key="4">
    <source>
        <dbReference type="RuleBase" id="RU369096"/>
    </source>
</evidence>
<comment type="function">
    <text evidence="4">Involved in spliceosome maturation and the first step of pre-mRNA splicing.</text>
</comment>
<dbReference type="GO" id="GO:0000398">
    <property type="term" value="P:mRNA splicing, via spliceosome"/>
    <property type="evidence" value="ECO:0007669"/>
    <property type="project" value="UniProtKB-UniRule"/>
</dbReference>
<evidence type="ECO:0000256" key="5">
    <source>
        <dbReference type="SAM" id="MobiDB-lite"/>
    </source>
</evidence>
<dbReference type="Pfam" id="PF12656">
    <property type="entry name" value="G-patch_2"/>
    <property type="match status" value="1"/>
</dbReference>
<proteinExistence type="inferred from homology"/>
<dbReference type="InterPro" id="IPR045166">
    <property type="entry name" value="Spp2-like"/>
</dbReference>
<evidence type="ECO:0000256" key="1">
    <source>
        <dbReference type="ARBA" id="ARBA00004123"/>
    </source>
</evidence>
<comment type="subcellular location">
    <subcellularLocation>
        <location evidence="1 4">Nucleus</location>
    </subcellularLocation>
</comment>
<name>A0A9P4V704_9PLEO</name>
<organism evidence="7 8">
    <name type="scientific">Polyplosphaeria fusca</name>
    <dbReference type="NCBI Taxonomy" id="682080"/>
    <lineage>
        <taxon>Eukaryota</taxon>
        <taxon>Fungi</taxon>
        <taxon>Dikarya</taxon>
        <taxon>Ascomycota</taxon>
        <taxon>Pezizomycotina</taxon>
        <taxon>Dothideomycetes</taxon>
        <taxon>Pleosporomycetidae</taxon>
        <taxon>Pleosporales</taxon>
        <taxon>Tetraplosphaeriaceae</taxon>
        <taxon>Polyplosphaeria</taxon>
    </lineage>
</organism>
<feature type="compositionally biased region" description="Basic residues" evidence="5">
    <location>
        <begin position="316"/>
        <end position="332"/>
    </location>
</feature>
<evidence type="ECO:0000313" key="7">
    <source>
        <dbReference type="EMBL" id="KAF2740354.1"/>
    </source>
</evidence>
<keyword evidence="3 4" id="KW-0539">Nucleus</keyword>
<keyword evidence="8" id="KW-1185">Reference proteome</keyword>
<keyword evidence="4" id="KW-0508">mRNA splicing</keyword>
<evidence type="ECO:0000259" key="6">
    <source>
        <dbReference type="Pfam" id="PF12656"/>
    </source>
</evidence>
<keyword evidence="4" id="KW-0747">Spliceosome</keyword>
<gene>
    <name evidence="7" type="ORF">EJ04DRAFT_507893</name>
</gene>
<keyword evidence="4" id="KW-0507">mRNA processing</keyword>
<protein>
    <recommendedName>
        <fullName evidence="4">Pre-mRNA-splicing factor</fullName>
    </recommendedName>
</protein>
<dbReference type="Proteomes" id="UP000799444">
    <property type="component" value="Unassembled WGS sequence"/>
</dbReference>
<feature type="domain" description="Spp2/MOS2 G-patch" evidence="6">
    <location>
        <begin position="185"/>
        <end position="241"/>
    </location>
</feature>
<dbReference type="AlphaFoldDB" id="A0A9P4V704"/>
<dbReference type="PANTHER" id="PTHR15818:SF2">
    <property type="entry name" value="G-PATCH DOMAIN AND KOW MOTIFS-CONTAINING PROTEIN"/>
    <property type="match status" value="1"/>
</dbReference>
<feature type="compositionally biased region" description="Basic and acidic residues" evidence="5">
    <location>
        <begin position="281"/>
        <end position="300"/>
    </location>
</feature>
<feature type="compositionally biased region" description="Basic and acidic residues" evidence="5">
    <location>
        <begin position="133"/>
        <end position="146"/>
    </location>
</feature>
<dbReference type="GO" id="GO:0005681">
    <property type="term" value="C:spliceosomal complex"/>
    <property type="evidence" value="ECO:0007669"/>
    <property type="project" value="UniProtKB-UniRule"/>
</dbReference>
<feature type="region of interest" description="Disordered" evidence="5">
    <location>
        <begin position="126"/>
        <end position="146"/>
    </location>
</feature>
<accession>A0A9P4V704</accession>
<reference evidence="7" key="1">
    <citation type="journal article" date="2020" name="Stud. Mycol.">
        <title>101 Dothideomycetes genomes: a test case for predicting lifestyles and emergence of pathogens.</title>
        <authorList>
            <person name="Haridas S."/>
            <person name="Albert R."/>
            <person name="Binder M."/>
            <person name="Bloem J."/>
            <person name="Labutti K."/>
            <person name="Salamov A."/>
            <person name="Andreopoulos B."/>
            <person name="Baker S."/>
            <person name="Barry K."/>
            <person name="Bills G."/>
            <person name="Bluhm B."/>
            <person name="Cannon C."/>
            <person name="Castanera R."/>
            <person name="Culley D."/>
            <person name="Daum C."/>
            <person name="Ezra D."/>
            <person name="Gonzalez J."/>
            <person name="Henrissat B."/>
            <person name="Kuo A."/>
            <person name="Liang C."/>
            <person name="Lipzen A."/>
            <person name="Lutzoni F."/>
            <person name="Magnuson J."/>
            <person name="Mondo S."/>
            <person name="Nolan M."/>
            <person name="Ohm R."/>
            <person name="Pangilinan J."/>
            <person name="Park H.-J."/>
            <person name="Ramirez L."/>
            <person name="Alfaro M."/>
            <person name="Sun H."/>
            <person name="Tritt A."/>
            <person name="Yoshinaga Y."/>
            <person name="Zwiers L.-H."/>
            <person name="Turgeon B."/>
            <person name="Goodwin S."/>
            <person name="Spatafora J."/>
            <person name="Crous P."/>
            <person name="Grigoriev I."/>
        </authorList>
    </citation>
    <scope>NUCLEOTIDE SEQUENCE</scope>
    <source>
        <strain evidence="7">CBS 125425</strain>
    </source>
</reference>
<comment type="similarity">
    <text evidence="2 4">Belongs to the SPP2 family.</text>
</comment>
<feature type="region of interest" description="Disordered" evidence="5">
    <location>
        <begin position="14"/>
        <end position="42"/>
    </location>
</feature>
<dbReference type="OrthoDB" id="5577072at2759"/>
<dbReference type="InterPro" id="IPR026822">
    <property type="entry name" value="Spp2/MOS2_G-patch"/>
</dbReference>
<evidence type="ECO:0000313" key="8">
    <source>
        <dbReference type="Proteomes" id="UP000799444"/>
    </source>
</evidence>
<feature type="compositionally biased region" description="Basic and acidic residues" evidence="5">
    <location>
        <begin position="468"/>
        <end position="480"/>
    </location>
</feature>
<dbReference type="PANTHER" id="PTHR15818">
    <property type="entry name" value="G PATCH AND KOW-CONTAINING"/>
    <property type="match status" value="1"/>
</dbReference>
<feature type="region of interest" description="Disordered" evidence="5">
    <location>
        <begin position="81"/>
        <end position="106"/>
    </location>
</feature>
<feature type="compositionally biased region" description="Basic and acidic residues" evidence="5">
    <location>
        <begin position="416"/>
        <end position="445"/>
    </location>
</feature>
<comment type="caution">
    <text evidence="7">The sequence shown here is derived from an EMBL/GenBank/DDBJ whole genome shotgun (WGS) entry which is preliminary data.</text>
</comment>
<feature type="compositionally biased region" description="Basic and acidic residues" evidence="5">
    <location>
        <begin position="342"/>
        <end position="406"/>
    </location>
</feature>